<evidence type="ECO:0000256" key="2">
    <source>
        <dbReference type="ARBA" id="ARBA00022448"/>
    </source>
</evidence>
<feature type="non-terminal residue" evidence="3">
    <location>
        <position position="172"/>
    </location>
</feature>
<name>X0V4V7_9ZZZZ</name>
<gene>
    <name evidence="3" type="ORF">S01H1_35708</name>
</gene>
<dbReference type="EMBL" id="BARS01022324">
    <property type="protein sequence ID" value="GAG13135.1"/>
    <property type="molecule type" value="Genomic_DNA"/>
</dbReference>
<evidence type="ECO:0000256" key="1">
    <source>
        <dbReference type="ARBA" id="ARBA00008520"/>
    </source>
</evidence>
<sequence length="172" mass="20232">MRKMLRVFTILMIVSFLWLITFALNIAAFEKTDLEVASFQGGYGIDWLEKIGKEYEELHPNVKVKVWGNPRVWEQLRPRFVAGTPPDVCAPGWGFDFWAAIYEDKIRPLDEALNSKAYDQDEMWKEIFIGDLLAAGEWEGKHYIMPLFLNVFGWWYNKALFEKNGWEVSKTW</sequence>
<evidence type="ECO:0008006" key="4">
    <source>
        <dbReference type="Google" id="ProtNLM"/>
    </source>
</evidence>
<dbReference type="InterPro" id="IPR050490">
    <property type="entry name" value="Bact_solute-bd_prot1"/>
</dbReference>
<keyword evidence="2" id="KW-0813">Transport</keyword>
<comment type="caution">
    <text evidence="3">The sequence shown here is derived from an EMBL/GenBank/DDBJ whole genome shotgun (WGS) entry which is preliminary data.</text>
</comment>
<proteinExistence type="inferred from homology"/>
<protein>
    <recommendedName>
        <fullName evidence="4">Extracellular solute-binding protein</fullName>
    </recommendedName>
</protein>
<dbReference type="Pfam" id="PF01547">
    <property type="entry name" value="SBP_bac_1"/>
    <property type="match status" value="1"/>
</dbReference>
<accession>X0V4V7</accession>
<evidence type="ECO:0000313" key="3">
    <source>
        <dbReference type="EMBL" id="GAG13135.1"/>
    </source>
</evidence>
<dbReference type="PANTHER" id="PTHR43649:SF29">
    <property type="entry name" value="OSMOPROTECTIVE COMPOUNDS-BINDING PROTEIN GGTB"/>
    <property type="match status" value="1"/>
</dbReference>
<comment type="similarity">
    <text evidence="1">Belongs to the bacterial solute-binding protein 1 family.</text>
</comment>
<dbReference type="SUPFAM" id="SSF53850">
    <property type="entry name" value="Periplasmic binding protein-like II"/>
    <property type="match status" value="1"/>
</dbReference>
<dbReference type="InterPro" id="IPR006059">
    <property type="entry name" value="SBP"/>
</dbReference>
<dbReference type="Gene3D" id="3.40.190.10">
    <property type="entry name" value="Periplasmic binding protein-like II"/>
    <property type="match status" value="1"/>
</dbReference>
<reference evidence="3" key="1">
    <citation type="journal article" date="2014" name="Front. Microbiol.">
        <title>High frequency of phylogenetically diverse reductive dehalogenase-homologous genes in deep subseafloor sedimentary metagenomes.</title>
        <authorList>
            <person name="Kawai M."/>
            <person name="Futagami T."/>
            <person name="Toyoda A."/>
            <person name="Takaki Y."/>
            <person name="Nishi S."/>
            <person name="Hori S."/>
            <person name="Arai W."/>
            <person name="Tsubouchi T."/>
            <person name="Morono Y."/>
            <person name="Uchiyama I."/>
            <person name="Ito T."/>
            <person name="Fujiyama A."/>
            <person name="Inagaki F."/>
            <person name="Takami H."/>
        </authorList>
    </citation>
    <scope>NUCLEOTIDE SEQUENCE</scope>
    <source>
        <strain evidence="3">Expedition CK06-06</strain>
    </source>
</reference>
<organism evidence="3">
    <name type="scientific">marine sediment metagenome</name>
    <dbReference type="NCBI Taxonomy" id="412755"/>
    <lineage>
        <taxon>unclassified sequences</taxon>
        <taxon>metagenomes</taxon>
        <taxon>ecological metagenomes</taxon>
    </lineage>
</organism>
<dbReference type="AlphaFoldDB" id="X0V4V7"/>
<dbReference type="PANTHER" id="PTHR43649">
    <property type="entry name" value="ARABINOSE-BINDING PROTEIN-RELATED"/>
    <property type="match status" value="1"/>
</dbReference>